<dbReference type="Pfam" id="PF00093">
    <property type="entry name" value="VWC"/>
    <property type="match status" value="1"/>
</dbReference>
<dbReference type="Proteomes" id="UP000695022">
    <property type="component" value="Unplaced"/>
</dbReference>
<organism evidence="2 3">
    <name type="scientific">Priapulus caudatus</name>
    <name type="common">Priapulid worm</name>
    <dbReference type="NCBI Taxonomy" id="37621"/>
    <lineage>
        <taxon>Eukaryota</taxon>
        <taxon>Metazoa</taxon>
        <taxon>Ecdysozoa</taxon>
        <taxon>Scalidophora</taxon>
        <taxon>Priapulida</taxon>
        <taxon>Priapulimorpha</taxon>
        <taxon>Priapulimorphida</taxon>
        <taxon>Priapulidae</taxon>
        <taxon>Priapulus</taxon>
    </lineage>
</organism>
<evidence type="ECO:0000313" key="3">
    <source>
        <dbReference type="RefSeq" id="XP_014669365.1"/>
    </source>
</evidence>
<dbReference type="InterPro" id="IPR001007">
    <property type="entry name" value="VWF_dom"/>
</dbReference>
<reference evidence="3" key="1">
    <citation type="submission" date="2025-08" db="UniProtKB">
        <authorList>
            <consortium name="RefSeq"/>
        </authorList>
    </citation>
    <scope>IDENTIFICATION</scope>
</reference>
<dbReference type="SMART" id="SM00214">
    <property type="entry name" value="VWC"/>
    <property type="match status" value="1"/>
</dbReference>
<dbReference type="PROSITE" id="PS50184">
    <property type="entry name" value="VWFC_2"/>
    <property type="match status" value="1"/>
</dbReference>
<dbReference type="Gene3D" id="6.20.200.20">
    <property type="match status" value="1"/>
</dbReference>
<protein>
    <submittedName>
        <fullName evidence="3">Chordin-like protein 1</fullName>
    </submittedName>
</protein>
<name>A0ABM1EAZ4_PRICU</name>
<evidence type="ECO:0000313" key="2">
    <source>
        <dbReference type="Proteomes" id="UP000695022"/>
    </source>
</evidence>
<feature type="domain" description="VWFC" evidence="1">
    <location>
        <begin position="33"/>
        <end position="100"/>
    </location>
</feature>
<evidence type="ECO:0000259" key="1">
    <source>
        <dbReference type="PROSITE" id="PS50184"/>
    </source>
</evidence>
<dbReference type="SUPFAM" id="SSF57603">
    <property type="entry name" value="FnI-like domain"/>
    <property type="match status" value="1"/>
</dbReference>
<keyword evidence="2" id="KW-1185">Reference proteome</keyword>
<dbReference type="PANTHER" id="PTHR46303">
    <property type="entry name" value="VWFC DOMAIN-CONTAINING PROTEIN"/>
    <property type="match status" value="1"/>
</dbReference>
<dbReference type="PANTHER" id="PTHR46303:SF1">
    <property type="entry name" value="VWFC DOMAIN-CONTAINING PROTEIN"/>
    <property type="match status" value="1"/>
</dbReference>
<accession>A0ABM1EAZ4</accession>
<proteinExistence type="predicted"/>
<gene>
    <name evidence="3" type="primary">LOC106810500</name>
</gene>
<sequence>MERTSEIKSGDLDPPLLVVNEKLRESSDSSVHSGCLSGGRIHANGSSWHPIVGSFGEMVCVTCKCMNSRISCSRRVCRPDHELPCQKPFLLPTRCCKTCLSEMDNNVVSRNGSRSNAPAANTARERTSRKLRCVPRRHDVLVYSRACDGSYCLQLGLLLPSRNSLEMHTINMTKGFQHKQIGGHPGSSTGKPPDHFSLLGSTLQKRTVRFYSKLRKTKRKCNKRRKRCPPKYMERLVSALKAKRIRKKIKCHRKEISLADMLHRQAV</sequence>
<dbReference type="InterPro" id="IPR045717">
    <property type="entry name" value="CHRDL1/2"/>
</dbReference>
<dbReference type="GeneID" id="106810500"/>
<dbReference type="PROSITE" id="PS01208">
    <property type="entry name" value="VWFC_1"/>
    <property type="match status" value="1"/>
</dbReference>
<dbReference type="RefSeq" id="XP_014669365.1">
    <property type="nucleotide sequence ID" value="XM_014813879.1"/>
</dbReference>